<gene>
    <name evidence="1" type="ORF">Tci_929897</name>
</gene>
<sequence length="61" mass="6931">RKHMHKPKSKIPTLDLDAPAKTFLKVIVDEDSYDEDSDDEDSVNEVWSAVVGWEILSTLLC</sequence>
<dbReference type="AlphaFoldDB" id="A0A699XIU0"/>
<comment type="caution">
    <text evidence="1">The sequence shown here is derived from an EMBL/GenBank/DDBJ whole genome shotgun (WGS) entry which is preliminary data.</text>
</comment>
<evidence type="ECO:0000313" key="1">
    <source>
        <dbReference type="EMBL" id="GFD57928.1"/>
    </source>
</evidence>
<proteinExistence type="predicted"/>
<name>A0A699XIU0_TANCI</name>
<protein>
    <submittedName>
        <fullName evidence="1">Uncharacterized protein</fullName>
    </submittedName>
</protein>
<dbReference type="EMBL" id="BKCJ011846617">
    <property type="protein sequence ID" value="GFD57928.1"/>
    <property type="molecule type" value="Genomic_DNA"/>
</dbReference>
<accession>A0A699XIU0</accession>
<feature type="non-terminal residue" evidence="1">
    <location>
        <position position="1"/>
    </location>
</feature>
<reference evidence="1" key="1">
    <citation type="journal article" date="2019" name="Sci. Rep.">
        <title>Draft genome of Tanacetum cinerariifolium, the natural source of mosquito coil.</title>
        <authorList>
            <person name="Yamashiro T."/>
            <person name="Shiraishi A."/>
            <person name="Satake H."/>
            <person name="Nakayama K."/>
        </authorList>
    </citation>
    <scope>NUCLEOTIDE SEQUENCE</scope>
</reference>
<organism evidence="1">
    <name type="scientific">Tanacetum cinerariifolium</name>
    <name type="common">Dalmatian daisy</name>
    <name type="synonym">Chrysanthemum cinerariifolium</name>
    <dbReference type="NCBI Taxonomy" id="118510"/>
    <lineage>
        <taxon>Eukaryota</taxon>
        <taxon>Viridiplantae</taxon>
        <taxon>Streptophyta</taxon>
        <taxon>Embryophyta</taxon>
        <taxon>Tracheophyta</taxon>
        <taxon>Spermatophyta</taxon>
        <taxon>Magnoliopsida</taxon>
        <taxon>eudicotyledons</taxon>
        <taxon>Gunneridae</taxon>
        <taxon>Pentapetalae</taxon>
        <taxon>asterids</taxon>
        <taxon>campanulids</taxon>
        <taxon>Asterales</taxon>
        <taxon>Asteraceae</taxon>
        <taxon>Asteroideae</taxon>
        <taxon>Anthemideae</taxon>
        <taxon>Anthemidinae</taxon>
        <taxon>Tanacetum</taxon>
    </lineage>
</organism>